<proteinExistence type="predicted"/>
<dbReference type="GO" id="GO:0039694">
    <property type="term" value="P:viral RNA genome replication"/>
    <property type="evidence" value="ECO:0007669"/>
    <property type="project" value="InterPro"/>
</dbReference>
<evidence type="ECO:0000256" key="5">
    <source>
        <dbReference type="ARBA" id="ARBA00022741"/>
    </source>
</evidence>
<protein>
    <recommendedName>
        <fullName evidence="1">RNA-directed RNA polymerase</fullName>
        <ecNumber evidence="1">2.7.7.48</ecNumber>
    </recommendedName>
    <alternativeName>
        <fullName evidence="7">RNA replicase beta chain</fullName>
    </alternativeName>
</protein>
<feature type="non-terminal residue" evidence="11">
    <location>
        <position position="568"/>
    </location>
</feature>
<dbReference type="InterPro" id="IPR007096">
    <property type="entry name" value="RNA-dir_Rpol_cat_phage"/>
</dbReference>
<evidence type="ECO:0000313" key="11">
    <source>
        <dbReference type="EMBL" id="QDH89005.1"/>
    </source>
</evidence>
<feature type="domain" description="RdRp catalytic" evidence="10">
    <location>
        <begin position="239"/>
        <end position="375"/>
    </location>
</feature>
<dbReference type="GO" id="GO:0046872">
    <property type="term" value="F:metal ion binding"/>
    <property type="evidence" value="ECO:0007669"/>
    <property type="project" value="UniProtKB-KW"/>
</dbReference>
<evidence type="ECO:0000256" key="3">
    <source>
        <dbReference type="ARBA" id="ARBA00022679"/>
    </source>
</evidence>
<evidence type="ECO:0000256" key="2">
    <source>
        <dbReference type="ARBA" id="ARBA00022484"/>
    </source>
</evidence>
<dbReference type="PROSITE" id="PS50522">
    <property type="entry name" value="RDRP_PHAGE"/>
    <property type="match status" value="1"/>
</dbReference>
<comment type="cofactor">
    <cofactor evidence="9">
        <name>Mg(2+)</name>
        <dbReference type="ChEBI" id="CHEBI:18420"/>
    </cofactor>
    <text evidence="9">Binds 2 Mg(2+) per subunit.</text>
</comment>
<evidence type="ECO:0000256" key="1">
    <source>
        <dbReference type="ARBA" id="ARBA00012494"/>
    </source>
</evidence>
<evidence type="ECO:0000256" key="4">
    <source>
        <dbReference type="ARBA" id="ARBA00022695"/>
    </source>
</evidence>
<sequence length="568" mass="64536">MGLSPNALYSTVTEDVSAFLPLGPVDPSKLPPDVSYRQFVATSLCFDVTRKWVPSDTEEPDRLALEKFLASNKKCRDWCLRLSGSWDEQLFGDFLREIDLFLHPQGEMLFSSYFDFLKVGRTGPGAALGARGNSMYAKLFSSKLTVTSKYLYEMYKSYIQWFPNFSEAEVHRYENYGDPDITTGSRCSFVPKTTSTSRMICVEPSINMFCQLGLGTLLEGRLKDYLNIDLSTQPEKNRRLACLGSKDGSFSTIDLSSASDSISLKLCEMIFPPWFFQTLLELRSNRTVYKGTSIPLNMISTMGNGFTFPLQTVIFSCLIRAAYRSAGIPLFDGLKQNWACFGDDLICDSRCYRNVIRLLDLLGFTPNPSKTFFEGRFRESCGTDWFDGQPARSIFIKSLRSPQDIFVAINLLNSWSAYTGISLNKTIRYLISGLSPFNRTMFVPFDENNDAGIRVPSISLINKLRRDTNSSLLYEVYRSRPKTIKIGDGVIRVPKGGRKLMYNPPGLYASFLYGELVSFTISVRHDKILYRKKLRCTPYWDYIPVDNLTNGIRLSWQQWETAVVINLT</sequence>
<dbReference type="GO" id="GO:0003968">
    <property type="term" value="F:RNA-directed RNA polymerase activity"/>
    <property type="evidence" value="ECO:0007669"/>
    <property type="project" value="UniProtKB-KW"/>
</dbReference>
<evidence type="ECO:0000256" key="8">
    <source>
        <dbReference type="ARBA" id="ARBA00048744"/>
    </source>
</evidence>
<dbReference type="EC" id="2.7.7.48" evidence="1"/>
<evidence type="ECO:0000256" key="6">
    <source>
        <dbReference type="ARBA" id="ARBA00022953"/>
    </source>
</evidence>
<dbReference type="EMBL" id="MN034531">
    <property type="protein sequence ID" value="QDH89005.1"/>
    <property type="molecule type" value="Genomic_RNA"/>
</dbReference>
<keyword evidence="4" id="KW-0548">Nucleotidyltransferase</keyword>
<feature type="binding site" evidence="9">
    <location>
        <position position="343"/>
    </location>
    <ligand>
        <name>Mg(2+)</name>
        <dbReference type="ChEBI" id="CHEBI:18420"/>
        <label>2</label>
    </ligand>
</feature>
<evidence type="ECO:0000256" key="9">
    <source>
        <dbReference type="PIRSR" id="PIRSR605093-1"/>
    </source>
</evidence>
<reference evidence="11" key="1">
    <citation type="submission" date="2019-05" db="EMBL/GenBank/DDBJ databases">
        <title>Metatranscriptomic reconstruction reveals RNA viruses with the potential to shape carbon cycling in soil.</title>
        <authorList>
            <person name="Starr E.P."/>
            <person name="Nuccio E."/>
            <person name="Pett-Ridge J."/>
            <person name="Banfield J.F."/>
            <person name="Firestone M.K."/>
        </authorList>
    </citation>
    <scope>NUCLEOTIDE SEQUENCE</scope>
    <source>
        <strain evidence="11">H2_Rhizo_Litter_7_scaffold_280</strain>
    </source>
</reference>
<keyword evidence="2 11" id="KW-0696">RNA-directed RNA polymerase</keyword>
<organism evidence="11">
    <name type="scientific">Leviviridae sp</name>
    <dbReference type="NCBI Taxonomy" id="2027243"/>
    <lineage>
        <taxon>Viruses</taxon>
        <taxon>Riboviria</taxon>
        <taxon>Orthornavirae</taxon>
        <taxon>Lenarviricota</taxon>
        <taxon>Leviviricetes</taxon>
        <taxon>Norzivirales</taxon>
        <taxon>Fiersviridae</taxon>
    </lineage>
</organism>
<dbReference type="InterPro" id="IPR043502">
    <property type="entry name" value="DNA/RNA_pol_sf"/>
</dbReference>
<comment type="catalytic activity">
    <reaction evidence="8">
        <text>RNA(n) + a ribonucleoside 5'-triphosphate = RNA(n+1) + diphosphate</text>
        <dbReference type="Rhea" id="RHEA:21248"/>
        <dbReference type="Rhea" id="RHEA-COMP:14527"/>
        <dbReference type="Rhea" id="RHEA-COMP:17342"/>
        <dbReference type="ChEBI" id="CHEBI:33019"/>
        <dbReference type="ChEBI" id="CHEBI:61557"/>
        <dbReference type="ChEBI" id="CHEBI:140395"/>
        <dbReference type="EC" id="2.7.7.48"/>
    </reaction>
</comment>
<feature type="binding site" evidence="9">
    <location>
        <position position="344"/>
    </location>
    <ligand>
        <name>Mg(2+)</name>
        <dbReference type="ChEBI" id="CHEBI:18420"/>
        <label>2</label>
    </ligand>
</feature>
<keyword evidence="5" id="KW-0547">Nucleotide-binding</keyword>
<feature type="binding site" evidence="9">
    <location>
        <position position="254"/>
    </location>
    <ligand>
        <name>Mg(2+)</name>
        <dbReference type="ChEBI" id="CHEBI:18420"/>
        <label>2</label>
    </ligand>
</feature>
<accession>A0A514D5X7</accession>
<evidence type="ECO:0000259" key="10">
    <source>
        <dbReference type="PROSITE" id="PS50522"/>
    </source>
</evidence>
<keyword evidence="6" id="KW-0693">Viral RNA replication</keyword>
<keyword evidence="3" id="KW-0808">Transferase</keyword>
<evidence type="ECO:0000256" key="7">
    <source>
        <dbReference type="ARBA" id="ARBA00030248"/>
    </source>
</evidence>
<gene>
    <name evidence="11" type="ORF">H2RhizoLitter7280_000004</name>
</gene>
<dbReference type="Pfam" id="PF03431">
    <property type="entry name" value="RNA_replicase_B"/>
    <property type="match status" value="1"/>
</dbReference>
<keyword evidence="9" id="KW-0460">Magnesium</keyword>
<keyword evidence="9" id="KW-0479">Metal-binding</keyword>
<dbReference type="GO" id="GO:0000166">
    <property type="term" value="F:nucleotide binding"/>
    <property type="evidence" value="ECO:0007669"/>
    <property type="project" value="UniProtKB-KW"/>
</dbReference>
<dbReference type="InterPro" id="IPR005093">
    <property type="entry name" value="RNArep_beta"/>
</dbReference>
<name>A0A514D5X7_9VIRU</name>
<dbReference type="SUPFAM" id="SSF56672">
    <property type="entry name" value="DNA/RNA polymerases"/>
    <property type="match status" value="1"/>
</dbReference>